<evidence type="ECO:0000313" key="3">
    <source>
        <dbReference type="Proteomes" id="UP000054735"/>
    </source>
</evidence>
<protein>
    <submittedName>
        <fullName evidence="2">Uncharacterized protein</fullName>
    </submittedName>
</protein>
<proteinExistence type="predicted"/>
<dbReference type="AlphaFoldDB" id="A0A378I6L3"/>
<sequence length="142" mass="15876">MRGVSSIMRRDSSIMRRVSSIMRRDSSIMRGDSSIMRRDSSIVHGIRALCAGIRALCPELRALCAETSIVRGMQVLFVADKINSAFHTRSTRLRVFTINITRRSLGIAVALGRQHFDILQIALAPGTRIEVGDYHVVTKINH</sequence>
<dbReference type="EMBL" id="UGNW01000001">
    <property type="protein sequence ID" value="STX30400.1"/>
    <property type="molecule type" value="Genomic_DNA"/>
</dbReference>
<organism evidence="2 4">
    <name type="scientific">Legionella birminghamensis</name>
    <dbReference type="NCBI Taxonomy" id="28083"/>
    <lineage>
        <taxon>Bacteria</taxon>
        <taxon>Pseudomonadati</taxon>
        <taxon>Pseudomonadota</taxon>
        <taxon>Gammaproteobacteria</taxon>
        <taxon>Legionellales</taxon>
        <taxon>Legionellaceae</taxon>
        <taxon>Legionella</taxon>
    </lineage>
</organism>
<accession>A0A378I6L3</accession>
<keyword evidence="3" id="KW-1185">Reference proteome</keyword>
<evidence type="ECO:0000313" key="4">
    <source>
        <dbReference type="Proteomes" id="UP000255066"/>
    </source>
</evidence>
<evidence type="ECO:0000313" key="1">
    <source>
        <dbReference type="EMBL" id="KTC70192.1"/>
    </source>
</evidence>
<reference evidence="2 4" key="2">
    <citation type="submission" date="2018-06" db="EMBL/GenBank/DDBJ databases">
        <authorList>
            <consortium name="Pathogen Informatics"/>
            <person name="Doyle S."/>
        </authorList>
    </citation>
    <scope>NUCLEOTIDE SEQUENCE [LARGE SCALE GENOMIC DNA]</scope>
    <source>
        <strain evidence="2 4">NCTC12437</strain>
    </source>
</reference>
<name>A0A378I6L3_9GAMM</name>
<dbReference type="EMBL" id="LNXT01000025">
    <property type="protein sequence ID" value="KTC70192.1"/>
    <property type="molecule type" value="Genomic_DNA"/>
</dbReference>
<gene>
    <name evidence="1" type="ORF">Lbir_1775</name>
    <name evidence="2" type="ORF">NCTC12437_00154</name>
</gene>
<dbReference type="Proteomes" id="UP000054735">
    <property type="component" value="Unassembled WGS sequence"/>
</dbReference>
<reference evidence="1 3" key="1">
    <citation type="submission" date="2015-11" db="EMBL/GenBank/DDBJ databases">
        <title>Genomic analysis of 38 Legionella species identifies large and diverse effector repertoires.</title>
        <authorList>
            <person name="Burstein D."/>
            <person name="Amaro F."/>
            <person name="Zusman T."/>
            <person name="Lifshitz Z."/>
            <person name="Cohen O."/>
            <person name="Gilbert J.A."/>
            <person name="Pupko T."/>
            <person name="Shuman H.A."/>
            <person name="Segal G."/>
        </authorList>
    </citation>
    <scope>NUCLEOTIDE SEQUENCE [LARGE SCALE GENOMIC DNA]</scope>
    <source>
        <strain evidence="1 3">CDC#1407-AL-14</strain>
    </source>
</reference>
<dbReference type="Proteomes" id="UP000255066">
    <property type="component" value="Unassembled WGS sequence"/>
</dbReference>
<evidence type="ECO:0000313" key="2">
    <source>
        <dbReference type="EMBL" id="STX30400.1"/>
    </source>
</evidence>